<dbReference type="AlphaFoldDB" id="A0AAD9RNY2"/>
<sequence length="70" mass="8284">MQKNLKDNKVSLIKRVAQMKYGTISMVAISFVGVFYTLITIKKQVIPYYRRRKLQESEMYAEIIYKSESN</sequence>
<comment type="caution">
    <text evidence="2">The sequence shown here is derived from an EMBL/GenBank/DDBJ whole genome shotgun (WGS) entry which is preliminary data.</text>
</comment>
<proteinExistence type="predicted"/>
<keyword evidence="1" id="KW-0812">Transmembrane</keyword>
<evidence type="ECO:0000256" key="1">
    <source>
        <dbReference type="SAM" id="Phobius"/>
    </source>
</evidence>
<protein>
    <submittedName>
        <fullName evidence="2">Uncharacterized protein</fullName>
    </submittedName>
</protein>
<reference evidence="2" key="1">
    <citation type="submission" date="2021-08" db="EMBL/GenBank/DDBJ databases">
        <authorList>
            <person name="Misof B."/>
            <person name="Oliver O."/>
            <person name="Podsiadlowski L."/>
            <person name="Donath A."/>
            <person name="Peters R."/>
            <person name="Mayer C."/>
            <person name="Rust J."/>
            <person name="Gunkel S."/>
            <person name="Lesny P."/>
            <person name="Martin S."/>
            <person name="Oeyen J.P."/>
            <person name="Petersen M."/>
            <person name="Panagiotis P."/>
            <person name="Wilbrandt J."/>
            <person name="Tanja T."/>
        </authorList>
    </citation>
    <scope>NUCLEOTIDE SEQUENCE</scope>
    <source>
        <strain evidence="2">GBR_01_08_01A</strain>
        <tissue evidence="2">Thorax + abdomen</tissue>
    </source>
</reference>
<feature type="transmembrane region" description="Helical" evidence="1">
    <location>
        <begin position="21"/>
        <end position="41"/>
    </location>
</feature>
<reference evidence="2" key="2">
    <citation type="journal article" date="2023" name="Commun. Biol.">
        <title>Intrasexual cuticular hydrocarbon dimorphism in a wasp sheds light on hydrocarbon biosynthesis genes in Hymenoptera.</title>
        <authorList>
            <person name="Moris V.C."/>
            <person name="Podsiadlowski L."/>
            <person name="Martin S."/>
            <person name="Oeyen J.P."/>
            <person name="Donath A."/>
            <person name="Petersen M."/>
            <person name="Wilbrandt J."/>
            <person name="Misof B."/>
            <person name="Liedtke D."/>
            <person name="Thamm M."/>
            <person name="Scheiner R."/>
            <person name="Schmitt T."/>
            <person name="Niehuis O."/>
        </authorList>
    </citation>
    <scope>NUCLEOTIDE SEQUENCE</scope>
    <source>
        <strain evidence="2">GBR_01_08_01A</strain>
    </source>
</reference>
<dbReference type="Proteomes" id="UP001258017">
    <property type="component" value="Unassembled WGS sequence"/>
</dbReference>
<name>A0AAD9RNY2_9HYME</name>
<keyword evidence="1" id="KW-1133">Transmembrane helix</keyword>
<accession>A0AAD9RNY2</accession>
<evidence type="ECO:0000313" key="2">
    <source>
        <dbReference type="EMBL" id="KAK2582636.1"/>
    </source>
</evidence>
<evidence type="ECO:0000313" key="3">
    <source>
        <dbReference type="Proteomes" id="UP001258017"/>
    </source>
</evidence>
<gene>
    <name evidence="2" type="ORF">KPH14_004918</name>
</gene>
<organism evidence="2 3">
    <name type="scientific">Odynerus spinipes</name>
    <dbReference type="NCBI Taxonomy" id="1348599"/>
    <lineage>
        <taxon>Eukaryota</taxon>
        <taxon>Metazoa</taxon>
        <taxon>Ecdysozoa</taxon>
        <taxon>Arthropoda</taxon>
        <taxon>Hexapoda</taxon>
        <taxon>Insecta</taxon>
        <taxon>Pterygota</taxon>
        <taxon>Neoptera</taxon>
        <taxon>Endopterygota</taxon>
        <taxon>Hymenoptera</taxon>
        <taxon>Apocrita</taxon>
        <taxon>Aculeata</taxon>
        <taxon>Vespoidea</taxon>
        <taxon>Vespidae</taxon>
        <taxon>Eumeninae</taxon>
        <taxon>Odynerus</taxon>
    </lineage>
</organism>
<keyword evidence="3" id="KW-1185">Reference proteome</keyword>
<dbReference type="EMBL" id="JAIFRP010000031">
    <property type="protein sequence ID" value="KAK2582636.1"/>
    <property type="molecule type" value="Genomic_DNA"/>
</dbReference>
<keyword evidence="1" id="KW-0472">Membrane</keyword>